<evidence type="ECO:0000256" key="2">
    <source>
        <dbReference type="ARBA" id="ARBA00022679"/>
    </source>
</evidence>
<organism evidence="5 6">
    <name type="scientific">Myroides odoratus</name>
    <name type="common">Flavobacterium odoratum</name>
    <dbReference type="NCBI Taxonomy" id="256"/>
    <lineage>
        <taxon>Bacteria</taxon>
        <taxon>Pseudomonadati</taxon>
        <taxon>Bacteroidota</taxon>
        <taxon>Flavobacteriia</taxon>
        <taxon>Flavobacteriales</taxon>
        <taxon>Flavobacteriaceae</taxon>
        <taxon>Myroides</taxon>
    </lineage>
</organism>
<dbReference type="GO" id="GO:0004315">
    <property type="term" value="F:3-oxoacyl-[acyl-carrier-protein] synthase activity"/>
    <property type="evidence" value="ECO:0007669"/>
    <property type="project" value="UniProtKB-EC"/>
</dbReference>
<dbReference type="Pfam" id="PF02801">
    <property type="entry name" value="Ketoacyl-synt_C"/>
    <property type="match status" value="1"/>
</dbReference>
<evidence type="ECO:0000256" key="1">
    <source>
        <dbReference type="ARBA" id="ARBA00008467"/>
    </source>
</evidence>
<evidence type="ECO:0000259" key="4">
    <source>
        <dbReference type="PROSITE" id="PS52004"/>
    </source>
</evidence>
<accession>A0A378U4C7</accession>
<dbReference type="InterPro" id="IPR020841">
    <property type="entry name" value="PKS_Beta-ketoAc_synthase_dom"/>
</dbReference>
<sequence length="373" mass="40214">MRKVYINKAECFSSIGFGQSQNWKAIQQQQSGIRKIDQLGVMTDFYAGQIADAWIAEQEETFGEEITAFTRFERLLISTLKPILHQEAITAKTALIVSTTKGNIAALAEGKLEEADINLAAQRVADFFGFTSQPIVVCNACVSGILAIAVAKRLIQMEQFNDAYVLAGDELTPFVVSGFTSFQAMSEEPCTPFDANRKGVTLGEAAVAVYLSTTAVEGESFEIIGEASIADANHISGPSRTGEGLFLSIQQALNEAQVTVDQIDCICAHGTATAYNDEMEAIAFDRLGLAHKPIHSQKGYFGHTLGAAGLLEVVMLMQSMRHNELIVSKGFEQLGVSRTVNITTEKESQPLQIALKTASGFGGSNTALILSKK</sequence>
<dbReference type="InterPro" id="IPR000794">
    <property type="entry name" value="Beta-ketoacyl_synthase"/>
</dbReference>
<evidence type="ECO:0000256" key="3">
    <source>
        <dbReference type="RuleBase" id="RU003694"/>
    </source>
</evidence>
<dbReference type="AlphaFoldDB" id="A0A378U4C7"/>
<evidence type="ECO:0000313" key="6">
    <source>
        <dbReference type="Proteomes" id="UP000255024"/>
    </source>
</evidence>
<dbReference type="Pfam" id="PF00109">
    <property type="entry name" value="ketoacyl-synt"/>
    <property type="match status" value="1"/>
</dbReference>
<dbReference type="EC" id="2.3.1.179" evidence="5"/>
<feature type="domain" description="Ketosynthase family 3 (KS3)" evidence="4">
    <location>
        <begin position="1"/>
        <end position="372"/>
    </location>
</feature>
<dbReference type="EMBL" id="UGQL01000002">
    <property type="protein sequence ID" value="STZ69310.1"/>
    <property type="molecule type" value="Genomic_DNA"/>
</dbReference>
<reference evidence="5 6" key="1">
    <citation type="submission" date="2018-06" db="EMBL/GenBank/DDBJ databases">
        <authorList>
            <consortium name="Pathogen Informatics"/>
            <person name="Doyle S."/>
        </authorList>
    </citation>
    <scope>NUCLEOTIDE SEQUENCE [LARGE SCALE GENOMIC DNA]</scope>
    <source>
        <strain evidence="5 6">NCTC11179</strain>
    </source>
</reference>
<dbReference type="InterPro" id="IPR016039">
    <property type="entry name" value="Thiolase-like"/>
</dbReference>
<dbReference type="PROSITE" id="PS52004">
    <property type="entry name" value="KS3_2"/>
    <property type="match status" value="1"/>
</dbReference>
<dbReference type="Gene3D" id="3.40.47.10">
    <property type="match status" value="2"/>
</dbReference>
<dbReference type="InterPro" id="IPR014030">
    <property type="entry name" value="Ketoacyl_synth_N"/>
</dbReference>
<name>A0A378U4C7_MYROD</name>
<protein>
    <submittedName>
        <fullName evidence="5">3-oxoacyl-[acyl-carrier-protein] synthase 2</fullName>
        <ecNumber evidence="5">2.3.1.179</ecNumber>
    </submittedName>
</protein>
<comment type="similarity">
    <text evidence="1 3">Belongs to the thiolase-like superfamily. Beta-ketoacyl-ACP synthases family.</text>
</comment>
<dbReference type="SUPFAM" id="SSF53901">
    <property type="entry name" value="Thiolase-like"/>
    <property type="match status" value="2"/>
</dbReference>
<proteinExistence type="inferred from homology"/>
<dbReference type="GO" id="GO:0006633">
    <property type="term" value="P:fatty acid biosynthetic process"/>
    <property type="evidence" value="ECO:0007669"/>
    <property type="project" value="TreeGrafter"/>
</dbReference>
<keyword evidence="5" id="KW-0012">Acyltransferase</keyword>
<keyword evidence="6" id="KW-1185">Reference proteome</keyword>
<dbReference type="PANTHER" id="PTHR11712">
    <property type="entry name" value="POLYKETIDE SYNTHASE-RELATED"/>
    <property type="match status" value="1"/>
</dbReference>
<dbReference type="InterPro" id="IPR014031">
    <property type="entry name" value="Ketoacyl_synth_C"/>
</dbReference>
<dbReference type="Proteomes" id="UP000255024">
    <property type="component" value="Unassembled WGS sequence"/>
</dbReference>
<dbReference type="PANTHER" id="PTHR11712:SF336">
    <property type="entry name" value="3-OXOACYL-[ACYL-CARRIER-PROTEIN] SYNTHASE, MITOCHONDRIAL"/>
    <property type="match status" value="1"/>
</dbReference>
<dbReference type="RefSeq" id="WP_115092085.1">
    <property type="nucleotide sequence ID" value="NZ_CP068107.1"/>
</dbReference>
<evidence type="ECO:0000313" key="5">
    <source>
        <dbReference type="EMBL" id="STZ69310.1"/>
    </source>
</evidence>
<keyword evidence="2 3" id="KW-0808">Transferase</keyword>
<gene>
    <name evidence="5" type="primary">fabF_3</name>
    <name evidence="5" type="ORF">NCTC11179_02816</name>
</gene>